<gene>
    <name evidence="2" type="ORF">CPSG_05544</name>
</gene>
<reference evidence="3" key="1">
    <citation type="journal article" date="2010" name="Genome Res.">
        <title>Population genomic sequencing of Coccidioides fungi reveals recent hybridization and transposon control.</title>
        <authorList>
            <person name="Neafsey D.E."/>
            <person name="Barker B.M."/>
            <person name="Sharpton T.J."/>
            <person name="Stajich J.E."/>
            <person name="Park D.J."/>
            <person name="Whiston E."/>
            <person name="Hung C.-Y."/>
            <person name="McMahan C."/>
            <person name="White J."/>
            <person name="Sykes S."/>
            <person name="Heiman D."/>
            <person name="Young S."/>
            <person name="Zeng Q."/>
            <person name="Abouelleil A."/>
            <person name="Aftuck L."/>
            <person name="Bessette D."/>
            <person name="Brown A."/>
            <person name="FitzGerald M."/>
            <person name="Lui A."/>
            <person name="Macdonald J.P."/>
            <person name="Priest M."/>
            <person name="Orbach M.J."/>
            <person name="Galgiani J.N."/>
            <person name="Kirkland T.N."/>
            <person name="Cole G.T."/>
            <person name="Birren B.W."/>
            <person name="Henn M.R."/>
            <person name="Taylor J.W."/>
            <person name="Rounsley S.D."/>
        </authorList>
    </citation>
    <scope>NUCLEOTIDE SEQUENCE [LARGE SCALE GENOMIC DNA]</scope>
    <source>
        <strain evidence="3">RMSCC 757 / Silveira</strain>
    </source>
</reference>
<sequence>MDSPTEQGSVVHLASSFTIQREKATHVRQSLTVTQYHSAKVRLQTSPDRAHKPRTSCVQDWSSTVSNGSRLQSAGRPHSPLPRSIPAFVATSQNVPSPAGPLERDPGELKSLFRPLGISPFNAPNQLLTQQKPRGGGETLKTRRPTNSHPMAASPW</sequence>
<name>E9D6N5_COCPS</name>
<dbReference type="HOGENOM" id="CLU_1686415_0_0_1"/>
<evidence type="ECO:0000313" key="3">
    <source>
        <dbReference type="Proteomes" id="UP000002497"/>
    </source>
</evidence>
<organism evidence="3">
    <name type="scientific">Coccidioides posadasii (strain RMSCC 757 / Silveira)</name>
    <name type="common">Valley fever fungus</name>
    <dbReference type="NCBI Taxonomy" id="443226"/>
    <lineage>
        <taxon>Eukaryota</taxon>
        <taxon>Fungi</taxon>
        <taxon>Dikarya</taxon>
        <taxon>Ascomycota</taxon>
        <taxon>Pezizomycotina</taxon>
        <taxon>Eurotiomycetes</taxon>
        <taxon>Eurotiomycetidae</taxon>
        <taxon>Onygenales</taxon>
        <taxon>Onygenaceae</taxon>
        <taxon>Coccidioides</taxon>
    </lineage>
</organism>
<feature type="compositionally biased region" description="Polar residues" evidence="1">
    <location>
        <begin position="56"/>
        <end position="72"/>
    </location>
</feature>
<accession>E9D6N5</accession>
<feature type="region of interest" description="Disordered" evidence="1">
    <location>
        <begin position="42"/>
        <end position="156"/>
    </location>
</feature>
<dbReference type="EMBL" id="GL636493">
    <property type="protein sequence ID" value="EFW17907.1"/>
    <property type="molecule type" value="Genomic_DNA"/>
</dbReference>
<evidence type="ECO:0000313" key="2">
    <source>
        <dbReference type="EMBL" id="EFW17907.1"/>
    </source>
</evidence>
<feature type="compositionally biased region" description="Polar residues" evidence="1">
    <location>
        <begin position="122"/>
        <end position="132"/>
    </location>
</feature>
<proteinExistence type="predicted"/>
<keyword evidence="3" id="KW-1185">Reference proteome</keyword>
<dbReference type="Proteomes" id="UP000002497">
    <property type="component" value="Unassembled WGS sequence"/>
</dbReference>
<evidence type="ECO:0000256" key="1">
    <source>
        <dbReference type="SAM" id="MobiDB-lite"/>
    </source>
</evidence>
<protein>
    <submittedName>
        <fullName evidence="2">Predicted protein</fullName>
    </submittedName>
</protein>
<reference evidence="3" key="2">
    <citation type="submission" date="2010-03" db="EMBL/GenBank/DDBJ databases">
        <title>The genome sequence of Coccidioides posadasii strain Silveira.</title>
        <authorList>
            <consortium name="The Broad Institute Genome Sequencing Center for Infectious Disease"/>
            <person name="Neafsey D."/>
            <person name="Orbach M."/>
            <person name="Henn M.R."/>
            <person name="Cole G.T."/>
            <person name="Galgiani J."/>
            <person name="Gardner M.J."/>
            <person name="Kirkland T.N."/>
            <person name="Taylor J.W."/>
            <person name="Young S.K."/>
            <person name="Zeng Q."/>
            <person name="Koehrsen M."/>
            <person name="Alvarado L."/>
            <person name="Berlin A."/>
            <person name="Borenstein D."/>
            <person name="Chapman S.B."/>
            <person name="Chen Z."/>
            <person name="Engels R."/>
            <person name="Freedman E."/>
            <person name="Gellesch M."/>
            <person name="Goldberg J."/>
            <person name="Griggs A."/>
            <person name="Gujja S."/>
            <person name="Heilman E."/>
            <person name="Heiman D."/>
            <person name="Howarth C."/>
            <person name="Jen D."/>
            <person name="Larson L."/>
            <person name="Mehta T."/>
            <person name="Neiman D."/>
            <person name="Park D."/>
            <person name="Pearson M."/>
            <person name="Richards J."/>
            <person name="Roberts A."/>
            <person name="Saif S."/>
            <person name="Shea T."/>
            <person name="Shenoy N."/>
            <person name="Sisk P."/>
            <person name="Stolte C."/>
            <person name="Sykes S."/>
            <person name="Walk T."/>
            <person name="White J."/>
            <person name="Yandava C."/>
            <person name="Haas B."/>
            <person name="Nusbaum C."/>
            <person name="Birren B."/>
        </authorList>
    </citation>
    <scope>NUCLEOTIDE SEQUENCE [LARGE SCALE GENOMIC DNA]</scope>
    <source>
        <strain evidence="3">RMSCC 757 / Silveira</strain>
    </source>
</reference>
<dbReference type="AlphaFoldDB" id="E9D6N5"/>
<dbReference type="VEuPathDB" id="FungiDB:CPSG_05544"/>